<dbReference type="AlphaFoldDB" id="E6QP99"/>
<reference evidence="1" key="1">
    <citation type="submission" date="2009-10" db="EMBL/GenBank/DDBJ databases">
        <title>Diversity of trophic interactions inside an arsenic-rich microbial ecosystem.</title>
        <authorList>
            <person name="Bertin P.N."/>
            <person name="Heinrich-Salmeron A."/>
            <person name="Pelletier E."/>
            <person name="Goulhen-Chollet F."/>
            <person name="Arsene-Ploetze F."/>
            <person name="Gallien S."/>
            <person name="Calteau A."/>
            <person name="Vallenet D."/>
            <person name="Casiot C."/>
            <person name="Chane-Woon-Ming B."/>
            <person name="Giloteaux L."/>
            <person name="Barakat M."/>
            <person name="Bonnefoy V."/>
            <person name="Bruneel O."/>
            <person name="Chandler M."/>
            <person name="Cleiss J."/>
            <person name="Duran R."/>
            <person name="Elbaz-Poulichet F."/>
            <person name="Fonknechten N."/>
            <person name="Lauga B."/>
            <person name="Mornico D."/>
            <person name="Ortet P."/>
            <person name="Schaeffer C."/>
            <person name="Siguier P."/>
            <person name="Alexander Thil Smith A."/>
            <person name="Van Dorsselaer A."/>
            <person name="Weissenbach J."/>
            <person name="Medigue C."/>
            <person name="Le Paslier D."/>
        </authorList>
    </citation>
    <scope>NUCLEOTIDE SEQUENCE</scope>
</reference>
<name>E6QP99_9ZZZZ</name>
<proteinExistence type="predicted"/>
<comment type="caution">
    <text evidence="1">The sequence shown here is derived from an EMBL/GenBank/DDBJ whole genome shotgun (WGS) entry which is preliminary data.</text>
</comment>
<evidence type="ECO:0000313" key="1">
    <source>
        <dbReference type="EMBL" id="CBI09070.1"/>
    </source>
</evidence>
<dbReference type="EMBL" id="CABQ01000313">
    <property type="protein sequence ID" value="CBI09070.1"/>
    <property type="molecule type" value="Genomic_DNA"/>
</dbReference>
<accession>E6QP99</accession>
<sequence>MVFRALLPSVRPVRLRRIYWHRHHRRFPERLLGRSTMSRRCWFFITRFPIHGQSRTPRRPDIMQAMGYAATQRRSGTTVFGAAGARLAESLRLHQTNRCDRPALFAACPWPHELPDRDDTPMRVPTEIVVLEDDLDVNRGSNGIIHFRPPADSGQKGTL</sequence>
<gene>
    <name evidence="1" type="ORF">CARN6_2617</name>
</gene>
<protein>
    <submittedName>
        <fullName evidence="1">Uncharacterized protein</fullName>
    </submittedName>
</protein>
<organism evidence="1">
    <name type="scientific">mine drainage metagenome</name>
    <dbReference type="NCBI Taxonomy" id="410659"/>
    <lineage>
        <taxon>unclassified sequences</taxon>
        <taxon>metagenomes</taxon>
        <taxon>ecological metagenomes</taxon>
    </lineage>
</organism>